<proteinExistence type="predicted"/>
<dbReference type="EMBL" id="QFXC01000007">
    <property type="protein sequence ID" value="RDH84659.1"/>
    <property type="molecule type" value="Genomic_DNA"/>
</dbReference>
<name>A0A370DIA8_9GAMM</name>
<keyword evidence="2" id="KW-1185">Reference proteome</keyword>
<comment type="caution">
    <text evidence="1">The sequence shown here is derived from an EMBL/GenBank/DDBJ whole genome shotgun (WGS) entry which is preliminary data.</text>
</comment>
<evidence type="ECO:0000313" key="2">
    <source>
        <dbReference type="Proteomes" id="UP000254266"/>
    </source>
</evidence>
<accession>A0A370DIA8</accession>
<sequence length="89" mass="10300">MKILASLFGKRKSEVNKDSTRNVNELLHSLDQYIDVYEENNGLKPERILVKNYIHKLFAQEGVYSSKRFGDMLVIPAKTIKGELDWMAI</sequence>
<dbReference type="Proteomes" id="UP000254266">
    <property type="component" value="Unassembled WGS sequence"/>
</dbReference>
<dbReference type="AlphaFoldDB" id="A0A370DIA8"/>
<protein>
    <submittedName>
        <fullName evidence="1">Uncharacterized protein</fullName>
    </submittedName>
</protein>
<organism evidence="1 2">
    <name type="scientific">endosymbiont of Galathealinum brachiosum</name>
    <dbReference type="NCBI Taxonomy" id="2200906"/>
    <lineage>
        <taxon>Bacteria</taxon>
        <taxon>Pseudomonadati</taxon>
        <taxon>Pseudomonadota</taxon>
        <taxon>Gammaproteobacteria</taxon>
        <taxon>sulfur-oxidizing symbionts</taxon>
    </lineage>
</organism>
<reference evidence="1 2" key="1">
    <citation type="journal article" date="2018" name="ISME J.">
        <title>Endosymbiont genomes yield clues of tubeworm success.</title>
        <authorList>
            <person name="Li Y."/>
            <person name="Liles M.R."/>
            <person name="Halanych K.M."/>
        </authorList>
    </citation>
    <scope>NUCLEOTIDE SEQUENCE [LARGE SCALE GENOMIC DNA]</scope>
    <source>
        <strain evidence="1">A1464</strain>
    </source>
</reference>
<gene>
    <name evidence="1" type="ORF">DIZ80_04100</name>
</gene>
<evidence type="ECO:0000313" key="1">
    <source>
        <dbReference type="EMBL" id="RDH84659.1"/>
    </source>
</evidence>